<evidence type="ECO:0000256" key="1">
    <source>
        <dbReference type="ARBA" id="ARBA00022527"/>
    </source>
</evidence>
<evidence type="ECO:0000259" key="8">
    <source>
        <dbReference type="PROSITE" id="PS50011"/>
    </source>
</evidence>
<dbReference type="PROSITE" id="PS50011">
    <property type="entry name" value="PROTEIN_KINASE_DOM"/>
    <property type="match status" value="1"/>
</dbReference>
<dbReference type="PROSITE" id="PS00107">
    <property type="entry name" value="PROTEIN_KINASE_ATP"/>
    <property type="match status" value="1"/>
</dbReference>
<keyword evidence="3 7" id="KW-0547">Nucleotide-binding</keyword>
<gene>
    <name evidence="9" type="ORF">PSON_ATCC_30995.1.T0290077</name>
</gene>
<organism evidence="9 10">
    <name type="scientific">Paramecium sonneborni</name>
    <dbReference type="NCBI Taxonomy" id="65129"/>
    <lineage>
        <taxon>Eukaryota</taxon>
        <taxon>Sar</taxon>
        <taxon>Alveolata</taxon>
        <taxon>Ciliophora</taxon>
        <taxon>Intramacronucleata</taxon>
        <taxon>Oligohymenophorea</taxon>
        <taxon>Peniculida</taxon>
        <taxon>Parameciidae</taxon>
        <taxon>Paramecium</taxon>
    </lineage>
</organism>
<evidence type="ECO:0000256" key="7">
    <source>
        <dbReference type="PROSITE-ProRule" id="PRU10141"/>
    </source>
</evidence>
<dbReference type="AlphaFoldDB" id="A0A8S1MAE9"/>
<dbReference type="PROSITE" id="PS50297">
    <property type="entry name" value="ANK_REP_REGION"/>
    <property type="match status" value="3"/>
</dbReference>
<sequence length="683" mass="79467">MSKEVIGRNQFQQKLKRFRYVSESLDQFDLFDQKEFTLPNNQQFSQECFDAFQKAYSQDIPVQLSKKTEIEDDQEFFILNKDTGLKIDCRNLENSRIPVIDLKEVAWKNYWKQSREISEQLLQLVQQNEKDKVMELIANPDIYIDFNIKDLDDWTPLHFACSFNNLELVQLLLKQEANPKMCSLDKKSPLHIASIKNNPDICELLINFGANIDEQDSDLNTPLHIASKYGNDKVCQILLTKKANYQSKNNQNLTPIELASDINVIEVFDIYGITLNTFTYSRTVIKEQNLILQNSRRDHVEKLLKLAQQETKRFQLNPEDLLENNEQRMSIITSDNRSTWNKLVNLAVSFYRISIKGNNLNTLQEIQQNKIGPESFQFYQKLGEGGFGEVYLVEKVDQVPKKQYAMKILKKEDMNTSNIIKSAQIEKDVLKMMNHPFIVKLNWAFQTNDRLYLVMDLCSGGDLATHLELLNSYPENIVRIYAAEITLALEALHSQGIIFRDLKPENIVLDTDGHALLTDFGLSKSGIDEEILNQSFCGTLAYLAPEMLMKKGHGRQVDWYMLGIFIYELLVGAPPYYDSEKEILKENIKKAPLRIPKSLSQEVKDLIIKLLIRDPKKRLGSIEDANEIKSHPWFIDINWQDCYNRKLKPPKPLFKHEPKEPRKITFSKNNKKNKLDDWTFFEN</sequence>
<dbReference type="SMART" id="SM00248">
    <property type="entry name" value="ANK"/>
    <property type="match status" value="3"/>
</dbReference>
<feature type="binding site" evidence="7">
    <location>
        <position position="407"/>
    </location>
    <ligand>
        <name>ATP</name>
        <dbReference type="ChEBI" id="CHEBI:30616"/>
    </ligand>
</feature>
<proteinExistence type="predicted"/>
<keyword evidence="2" id="KW-0808">Transferase</keyword>
<feature type="domain" description="Protein kinase" evidence="8">
    <location>
        <begin position="376"/>
        <end position="634"/>
    </location>
</feature>
<feature type="repeat" description="ANK" evidence="6">
    <location>
        <begin position="185"/>
        <end position="217"/>
    </location>
</feature>
<feature type="repeat" description="ANK" evidence="6">
    <location>
        <begin position="218"/>
        <end position="250"/>
    </location>
</feature>
<dbReference type="Proteomes" id="UP000692954">
    <property type="component" value="Unassembled WGS sequence"/>
</dbReference>
<evidence type="ECO:0000256" key="2">
    <source>
        <dbReference type="ARBA" id="ARBA00022679"/>
    </source>
</evidence>
<dbReference type="InterPro" id="IPR017441">
    <property type="entry name" value="Protein_kinase_ATP_BS"/>
</dbReference>
<dbReference type="EMBL" id="CAJJDN010000029">
    <property type="protein sequence ID" value="CAD8072264.1"/>
    <property type="molecule type" value="Genomic_DNA"/>
</dbReference>
<evidence type="ECO:0000256" key="3">
    <source>
        <dbReference type="ARBA" id="ARBA00022741"/>
    </source>
</evidence>
<name>A0A8S1MAE9_9CILI</name>
<evidence type="ECO:0000313" key="9">
    <source>
        <dbReference type="EMBL" id="CAD8072264.1"/>
    </source>
</evidence>
<reference evidence="9" key="1">
    <citation type="submission" date="2021-01" db="EMBL/GenBank/DDBJ databases">
        <authorList>
            <consortium name="Genoscope - CEA"/>
            <person name="William W."/>
        </authorList>
    </citation>
    <scope>NUCLEOTIDE SEQUENCE</scope>
</reference>
<dbReference type="Pfam" id="PF00023">
    <property type="entry name" value="Ank"/>
    <property type="match status" value="1"/>
</dbReference>
<dbReference type="PANTHER" id="PTHR24351">
    <property type="entry name" value="RIBOSOMAL PROTEIN S6 KINASE"/>
    <property type="match status" value="1"/>
</dbReference>
<keyword evidence="6" id="KW-0040">ANK repeat</keyword>
<dbReference type="SMART" id="SM00220">
    <property type="entry name" value="S_TKc"/>
    <property type="match status" value="1"/>
</dbReference>
<evidence type="ECO:0000256" key="4">
    <source>
        <dbReference type="ARBA" id="ARBA00022777"/>
    </source>
</evidence>
<evidence type="ECO:0000256" key="6">
    <source>
        <dbReference type="PROSITE-ProRule" id="PRU00023"/>
    </source>
</evidence>
<accession>A0A8S1MAE9</accession>
<dbReference type="GO" id="GO:0004674">
    <property type="term" value="F:protein serine/threonine kinase activity"/>
    <property type="evidence" value="ECO:0007669"/>
    <property type="project" value="UniProtKB-KW"/>
</dbReference>
<dbReference type="Pfam" id="PF12796">
    <property type="entry name" value="Ank_2"/>
    <property type="match status" value="1"/>
</dbReference>
<dbReference type="FunFam" id="1.10.510.10:FF:000465">
    <property type="entry name" value="Non-specific serine/threonine protein kinase"/>
    <property type="match status" value="1"/>
</dbReference>
<evidence type="ECO:0000313" key="10">
    <source>
        <dbReference type="Proteomes" id="UP000692954"/>
    </source>
</evidence>
<dbReference type="InterPro" id="IPR002110">
    <property type="entry name" value="Ankyrin_rpt"/>
</dbReference>
<keyword evidence="10" id="KW-1185">Reference proteome</keyword>
<feature type="repeat" description="ANK" evidence="6">
    <location>
        <begin position="152"/>
        <end position="184"/>
    </location>
</feature>
<dbReference type="InterPro" id="IPR045270">
    <property type="entry name" value="STKc_AGC"/>
</dbReference>
<dbReference type="GO" id="GO:0005524">
    <property type="term" value="F:ATP binding"/>
    <property type="evidence" value="ECO:0007669"/>
    <property type="project" value="UniProtKB-UniRule"/>
</dbReference>
<protein>
    <recommendedName>
        <fullName evidence="8">Protein kinase domain-containing protein</fullName>
    </recommendedName>
</protein>
<keyword evidence="5 7" id="KW-0067">ATP-binding</keyword>
<comment type="caution">
    <text evidence="9">The sequence shown here is derived from an EMBL/GenBank/DDBJ whole genome shotgun (WGS) entry which is preliminary data.</text>
</comment>
<dbReference type="Pfam" id="PF00069">
    <property type="entry name" value="Pkinase"/>
    <property type="match status" value="1"/>
</dbReference>
<dbReference type="PROSITE" id="PS50088">
    <property type="entry name" value="ANK_REPEAT"/>
    <property type="match status" value="3"/>
</dbReference>
<keyword evidence="1" id="KW-0723">Serine/threonine-protein kinase</keyword>
<dbReference type="CDD" id="cd05123">
    <property type="entry name" value="STKc_AGC"/>
    <property type="match status" value="1"/>
</dbReference>
<dbReference type="InterPro" id="IPR000719">
    <property type="entry name" value="Prot_kinase_dom"/>
</dbReference>
<evidence type="ECO:0000256" key="5">
    <source>
        <dbReference type="ARBA" id="ARBA00022840"/>
    </source>
</evidence>
<keyword evidence="4" id="KW-0418">Kinase</keyword>
<dbReference type="OrthoDB" id="311284at2759"/>